<dbReference type="AlphaFoldDB" id="A0A518IM36"/>
<dbReference type="EMBL" id="CP036318">
    <property type="protein sequence ID" value="QDV54158.1"/>
    <property type="molecule type" value="Genomic_DNA"/>
</dbReference>
<dbReference type="Proteomes" id="UP000316770">
    <property type="component" value="Chromosome"/>
</dbReference>
<gene>
    <name evidence="2" type="ORF">Mal33_01040</name>
</gene>
<protein>
    <submittedName>
        <fullName evidence="2">Uncharacterized protein</fullName>
    </submittedName>
</protein>
<name>A0A518IM36_9BACT</name>
<accession>A0A518IM36</accession>
<organism evidence="2 3">
    <name type="scientific">Rosistilla oblonga</name>
    <dbReference type="NCBI Taxonomy" id="2527990"/>
    <lineage>
        <taxon>Bacteria</taxon>
        <taxon>Pseudomonadati</taxon>
        <taxon>Planctomycetota</taxon>
        <taxon>Planctomycetia</taxon>
        <taxon>Pirellulales</taxon>
        <taxon>Pirellulaceae</taxon>
        <taxon>Rosistilla</taxon>
    </lineage>
</organism>
<sequence>MESSQSRPTRATRQPDLAVKTFLDYSPMKKFLFILIFAACPIATGCATAPKSESWSAKLPWNKDKPPKPYPNPVKMAVTWTPDILVQPGRTPTRGFGGRVYFYNDHSQAVPVEGELTIHGFDEALASAQHSDGIKRFRFTKEQFTSHFSESDLGASYSIWIPWDAAGGDQKKLSLMSTFKTTGGKVVQSEAAMVVLPGRKVDMTATKRPAVPAVRQVGHYLGTTETHQGLNANSAMQTTTIPLPSSFQQRLARMPEQTKPSKRMTTRLPAAQETSKPTPLPAP</sequence>
<evidence type="ECO:0000313" key="2">
    <source>
        <dbReference type="EMBL" id="QDV54158.1"/>
    </source>
</evidence>
<evidence type="ECO:0000313" key="3">
    <source>
        <dbReference type="Proteomes" id="UP000316770"/>
    </source>
</evidence>
<evidence type="ECO:0000256" key="1">
    <source>
        <dbReference type="SAM" id="MobiDB-lite"/>
    </source>
</evidence>
<proteinExistence type="predicted"/>
<keyword evidence="3" id="KW-1185">Reference proteome</keyword>
<feature type="region of interest" description="Disordered" evidence="1">
    <location>
        <begin position="252"/>
        <end position="283"/>
    </location>
</feature>
<reference evidence="2 3" key="1">
    <citation type="submission" date="2019-02" db="EMBL/GenBank/DDBJ databases">
        <title>Deep-cultivation of Planctomycetes and their phenomic and genomic characterization uncovers novel biology.</title>
        <authorList>
            <person name="Wiegand S."/>
            <person name="Jogler M."/>
            <person name="Boedeker C."/>
            <person name="Pinto D."/>
            <person name="Vollmers J."/>
            <person name="Rivas-Marin E."/>
            <person name="Kohn T."/>
            <person name="Peeters S.H."/>
            <person name="Heuer A."/>
            <person name="Rast P."/>
            <person name="Oberbeckmann S."/>
            <person name="Bunk B."/>
            <person name="Jeske O."/>
            <person name="Meyerdierks A."/>
            <person name="Storesund J.E."/>
            <person name="Kallscheuer N."/>
            <person name="Luecker S."/>
            <person name="Lage O.M."/>
            <person name="Pohl T."/>
            <person name="Merkel B.J."/>
            <person name="Hornburger P."/>
            <person name="Mueller R.-W."/>
            <person name="Bruemmer F."/>
            <person name="Labrenz M."/>
            <person name="Spormann A.M."/>
            <person name="Op den Camp H."/>
            <person name="Overmann J."/>
            <person name="Amann R."/>
            <person name="Jetten M.S.M."/>
            <person name="Mascher T."/>
            <person name="Medema M.H."/>
            <person name="Devos D.P."/>
            <person name="Kaster A.-K."/>
            <person name="Ovreas L."/>
            <person name="Rohde M."/>
            <person name="Galperin M.Y."/>
            <person name="Jogler C."/>
        </authorList>
    </citation>
    <scope>NUCLEOTIDE SEQUENCE [LARGE SCALE GENOMIC DNA]</scope>
    <source>
        <strain evidence="2 3">Mal33</strain>
    </source>
</reference>